<gene>
    <name evidence="2" type="ORF">VMCG_03171</name>
</gene>
<sequence>MSSLRTISNALRAPRARTLAHRHFLFPSPAASSTSTSTSTSPKPSLYSPFHSTSASRFAYKDDQDRESLKPQSTQGSMSGTDQDAADSDAAFDPSTTRPETEKDQAQEASGGNPLETSGANQSKSKPLGESGGGETHGVTKQENKKSSGGHSPQKKG</sequence>
<protein>
    <submittedName>
        <fullName evidence="2">Uncharacterized protein</fullName>
    </submittedName>
</protein>
<dbReference type="EMBL" id="LKEA01000006">
    <property type="protein sequence ID" value="ROW08287.1"/>
    <property type="molecule type" value="Genomic_DNA"/>
</dbReference>
<proteinExistence type="predicted"/>
<dbReference type="STRING" id="356882.A0A423WXN4"/>
<feature type="compositionally biased region" description="Low complexity" evidence="1">
    <location>
        <begin position="27"/>
        <end position="45"/>
    </location>
</feature>
<feature type="region of interest" description="Disordered" evidence="1">
    <location>
        <begin position="26"/>
        <end position="157"/>
    </location>
</feature>
<evidence type="ECO:0000256" key="1">
    <source>
        <dbReference type="SAM" id="MobiDB-lite"/>
    </source>
</evidence>
<evidence type="ECO:0000313" key="2">
    <source>
        <dbReference type="EMBL" id="ROW08287.1"/>
    </source>
</evidence>
<accession>A0A423WXN4</accession>
<evidence type="ECO:0000313" key="3">
    <source>
        <dbReference type="Proteomes" id="UP000283895"/>
    </source>
</evidence>
<comment type="caution">
    <text evidence="2">The sequence shown here is derived from an EMBL/GenBank/DDBJ whole genome shotgun (WGS) entry which is preliminary data.</text>
</comment>
<name>A0A423WXN4_9PEZI</name>
<keyword evidence="3" id="KW-1185">Reference proteome</keyword>
<dbReference type="Proteomes" id="UP000283895">
    <property type="component" value="Unassembled WGS sequence"/>
</dbReference>
<feature type="compositionally biased region" description="Basic and acidic residues" evidence="1">
    <location>
        <begin position="59"/>
        <end position="69"/>
    </location>
</feature>
<dbReference type="OrthoDB" id="423498at2759"/>
<organism evidence="2 3">
    <name type="scientific">Cytospora schulzeri</name>
    <dbReference type="NCBI Taxonomy" id="448051"/>
    <lineage>
        <taxon>Eukaryota</taxon>
        <taxon>Fungi</taxon>
        <taxon>Dikarya</taxon>
        <taxon>Ascomycota</taxon>
        <taxon>Pezizomycotina</taxon>
        <taxon>Sordariomycetes</taxon>
        <taxon>Sordariomycetidae</taxon>
        <taxon>Diaporthales</taxon>
        <taxon>Cytosporaceae</taxon>
        <taxon>Cytospora</taxon>
    </lineage>
</organism>
<dbReference type="PANTHER" id="PTHR42090:SF1">
    <property type="match status" value="1"/>
</dbReference>
<dbReference type="AlphaFoldDB" id="A0A423WXN4"/>
<feature type="compositionally biased region" description="Polar residues" evidence="1">
    <location>
        <begin position="107"/>
        <end position="125"/>
    </location>
</feature>
<feature type="compositionally biased region" description="Polar residues" evidence="1">
    <location>
        <begin position="70"/>
        <end position="81"/>
    </location>
</feature>
<dbReference type="PANTHER" id="PTHR42090">
    <property type="match status" value="1"/>
</dbReference>
<reference evidence="2 3" key="1">
    <citation type="submission" date="2015-09" db="EMBL/GenBank/DDBJ databases">
        <title>Host preference determinants of Valsa canker pathogens revealed by comparative genomics.</title>
        <authorList>
            <person name="Yin Z."/>
            <person name="Huang L."/>
        </authorList>
    </citation>
    <scope>NUCLEOTIDE SEQUENCE [LARGE SCALE GENOMIC DNA]</scope>
    <source>
        <strain evidence="2 3">03-1</strain>
    </source>
</reference>